<dbReference type="InterPro" id="IPR011009">
    <property type="entry name" value="Kinase-like_dom_sf"/>
</dbReference>
<organism evidence="1">
    <name type="scientific">uncultured Mycobacteriales bacterium</name>
    <dbReference type="NCBI Taxonomy" id="581187"/>
    <lineage>
        <taxon>Bacteria</taxon>
        <taxon>Bacillati</taxon>
        <taxon>Actinomycetota</taxon>
        <taxon>Actinomycetes</taxon>
        <taxon>Mycobacteriales</taxon>
        <taxon>environmental samples</taxon>
    </lineage>
</organism>
<protein>
    <recommendedName>
        <fullName evidence="2">Aminoglycoside phosphotransferase domain-containing protein</fullName>
    </recommendedName>
</protein>
<reference evidence="1" key="1">
    <citation type="submission" date="2020-02" db="EMBL/GenBank/DDBJ databases">
        <authorList>
            <person name="Meier V. D."/>
        </authorList>
    </citation>
    <scope>NUCLEOTIDE SEQUENCE</scope>
    <source>
        <strain evidence="1">AVDCRST_MAG41</strain>
    </source>
</reference>
<accession>A0A6J4IN74</accession>
<sequence>MRRRFLRPDDVRDLVTDHFGTDRRPTALDRLTGGSKKGVYRLRLDDGTTAVLHLWASGENYWPSAPTVPDDPFTDASGAGVFATNHAALTAAGVRVPRLLLLDRAGRHLDADLALVEDAGAVTLEAVLDRDPPAAAAPLAALAATLRRMHGTPGPAYGRLVPVAGGAAPGTARATRP</sequence>
<name>A0A6J4IN74_9ACTN</name>
<dbReference type="AlphaFoldDB" id="A0A6J4IN74"/>
<dbReference type="SUPFAM" id="SSF56112">
    <property type="entry name" value="Protein kinase-like (PK-like)"/>
    <property type="match status" value="1"/>
</dbReference>
<evidence type="ECO:0000313" key="1">
    <source>
        <dbReference type="EMBL" id="CAA9256392.1"/>
    </source>
</evidence>
<dbReference type="EMBL" id="CADCTP010000200">
    <property type="protein sequence ID" value="CAA9256392.1"/>
    <property type="molecule type" value="Genomic_DNA"/>
</dbReference>
<feature type="non-terminal residue" evidence="1">
    <location>
        <position position="177"/>
    </location>
</feature>
<proteinExistence type="predicted"/>
<gene>
    <name evidence="1" type="ORF">AVDCRST_MAG41-2197</name>
</gene>
<evidence type="ECO:0008006" key="2">
    <source>
        <dbReference type="Google" id="ProtNLM"/>
    </source>
</evidence>